<feature type="transmembrane region" description="Helical" evidence="6">
    <location>
        <begin position="135"/>
        <end position="154"/>
    </location>
</feature>
<dbReference type="InterPro" id="IPR050189">
    <property type="entry name" value="MFS_Efflux_Transporters"/>
</dbReference>
<dbReference type="PROSITE" id="PS50850">
    <property type="entry name" value="MFS"/>
    <property type="match status" value="1"/>
</dbReference>
<feature type="domain" description="Major facilitator superfamily (MFS) profile" evidence="7">
    <location>
        <begin position="5"/>
        <end position="386"/>
    </location>
</feature>
<evidence type="ECO:0000256" key="6">
    <source>
        <dbReference type="SAM" id="Phobius"/>
    </source>
</evidence>
<feature type="transmembrane region" description="Helical" evidence="6">
    <location>
        <begin position="331"/>
        <end position="351"/>
    </location>
</feature>
<feature type="transmembrane region" description="Helical" evidence="6">
    <location>
        <begin position="72"/>
        <end position="90"/>
    </location>
</feature>
<sequence>MHRFYFNWLAYALCFIGYMTLMISPPLILTISSSLDLSLTKVHSGIGLLFLFFSLSAILLSSLSDVFGINKILKIAQVTSISGLITVGSATGLMSFYIGCILIGCGTGSYSSIARSIVLRHASDNDEMKHTFSHVSIYIIIAPVIASYLARYMLTIDWRWTYYLMGLIEIILFFYATFVLSVDKNTQTRIAFKDILKHFQYCLSQKSFVLNFLAIGISFTLFMQIIMTNIHAALSNIEQISDSHYNLFLFGVSFIYICGILTYRYYIHLSHHPSIRVLSLMVLTLSIAGLNFSYDNVLYMMLSIYIMCFSLGFFIPLSTGSAMIHINKAQGIASALFTFAFASISSLYAFIEAHTQLPPYQYILNASAISTLLLFIISLCFFIKKVE</sequence>
<feature type="transmembrane region" description="Helical" evidence="6">
    <location>
        <begin position="247"/>
        <end position="267"/>
    </location>
</feature>
<evidence type="ECO:0000256" key="1">
    <source>
        <dbReference type="ARBA" id="ARBA00004651"/>
    </source>
</evidence>
<keyword evidence="2" id="KW-1003">Cell membrane</keyword>
<evidence type="ECO:0000256" key="4">
    <source>
        <dbReference type="ARBA" id="ARBA00022989"/>
    </source>
</evidence>
<comment type="subcellular location">
    <subcellularLocation>
        <location evidence="1">Cell membrane</location>
        <topology evidence="1">Multi-pass membrane protein</topology>
    </subcellularLocation>
</comment>
<keyword evidence="3 6" id="KW-0812">Transmembrane</keyword>
<evidence type="ECO:0000256" key="3">
    <source>
        <dbReference type="ARBA" id="ARBA00022692"/>
    </source>
</evidence>
<dbReference type="InterPro" id="IPR036259">
    <property type="entry name" value="MFS_trans_sf"/>
</dbReference>
<dbReference type="InterPro" id="IPR020846">
    <property type="entry name" value="MFS_dom"/>
</dbReference>
<feature type="transmembrane region" description="Helical" evidence="6">
    <location>
        <begin position="96"/>
        <end position="114"/>
    </location>
</feature>
<evidence type="ECO:0000259" key="7">
    <source>
        <dbReference type="PROSITE" id="PS50850"/>
    </source>
</evidence>
<feature type="transmembrane region" description="Helical" evidence="6">
    <location>
        <begin position="274"/>
        <end position="292"/>
    </location>
</feature>
<dbReference type="PANTHER" id="PTHR43124:SF3">
    <property type="entry name" value="CHLORAMPHENICOL EFFLUX PUMP RV0191"/>
    <property type="match status" value="1"/>
</dbReference>
<evidence type="ECO:0000313" key="8">
    <source>
        <dbReference type="EMBL" id="MCL1127045.1"/>
    </source>
</evidence>
<protein>
    <submittedName>
        <fullName evidence="8">MFS transporter</fullName>
    </submittedName>
</protein>
<evidence type="ECO:0000313" key="9">
    <source>
        <dbReference type="Proteomes" id="UP001203423"/>
    </source>
</evidence>
<dbReference type="Gene3D" id="1.20.1720.10">
    <property type="entry name" value="Multidrug resistance protein D"/>
    <property type="match status" value="1"/>
</dbReference>
<evidence type="ECO:0000256" key="2">
    <source>
        <dbReference type="ARBA" id="ARBA00022475"/>
    </source>
</evidence>
<dbReference type="SUPFAM" id="SSF103473">
    <property type="entry name" value="MFS general substrate transporter"/>
    <property type="match status" value="1"/>
</dbReference>
<keyword evidence="4 6" id="KW-1133">Transmembrane helix</keyword>
<name>A0ABT0LI64_9GAMM</name>
<organism evidence="8 9">
    <name type="scientific">Shewanella surugensis</name>
    <dbReference type="NCBI Taxonomy" id="212020"/>
    <lineage>
        <taxon>Bacteria</taxon>
        <taxon>Pseudomonadati</taxon>
        <taxon>Pseudomonadota</taxon>
        <taxon>Gammaproteobacteria</taxon>
        <taxon>Alteromonadales</taxon>
        <taxon>Shewanellaceae</taxon>
        <taxon>Shewanella</taxon>
    </lineage>
</organism>
<feature type="transmembrane region" description="Helical" evidence="6">
    <location>
        <begin position="160"/>
        <end position="182"/>
    </location>
</feature>
<evidence type="ECO:0000256" key="5">
    <source>
        <dbReference type="ARBA" id="ARBA00023136"/>
    </source>
</evidence>
<accession>A0ABT0LI64</accession>
<dbReference type="Pfam" id="PF07690">
    <property type="entry name" value="MFS_1"/>
    <property type="match status" value="1"/>
</dbReference>
<dbReference type="EMBL" id="JAKIKS010000124">
    <property type="protein sequence ID" value="MCL1127045.1"/>
    <property type="molecule type" value="Genomic_DNA"/>
</dbReference>
<comment type="caution">
    <text evidence="8">The sequence shown here is derived from an EMBL/GenBank/DDBJ whole genome shotgun (WGS) entry which is preliminary data.</text>
</comment>
<dbReference type="InterPro" id="IPR011701">
    <property type="entry name" value="MFS"/>
</dbReference>
<dbReference type="PANTHER" id="PTHR43124">
    <property type="entry name" value="PURINE EFFLUX PUMP PBUE"/>
    <property type="match status" value="1"/>
</dbReference>
<gene>
    <name evidence="8" type="ORF">L2764_21840</name>
</gene>
<feature type="transmembrane region" description="Helical" evidence="6">
    <location>
        <begin position="208"/>
        <end position="227"/>
    </location>
</feature>
<feature type="transmembrane region" description="Helical" evidence="6">
    <location>
        <begin position="42"/>
        <end position="60"/>
    </location>
</feature>
<feature type="transmembrane region" description="Helical" evidence="6">
    <location>
        <begin position="298"/>
        <end position="319"/>
    </location>
</feature>
<reference evidence="8 9" key="1">
    <citation type="submission" date="2022-01" db="EMBL/GenBank/DDBJ databases">
        <title>Whole genome-based taxonomy of the Shewanellaceae.</title>
        <authorList>
            <person name="Martin-Rodriguez A.J."/>
        </authorList>
    </citation>
    <scope>NUCLEOTIDE SEQUENCE [LARGE SCALE GENOMIC DNA]</scope>
    <source>
        <strain evidence="8 9">DSM 17177</strain>
    </source>
</reference>
<keyword evidence="5 6" id="KW-0472">Membrane</keyword>
<dbReference type="Proteomes" id="UP001203423">
    <property type="component" value="Unassembled WGS sequence"/>
</dbReference>
<proteinExistence type="predicted"/>
<feature type="transmembrane region" description="Helical" evidence="6">
    <location>
        <begin position="363"/>
        <end position="383"/>
    </location>
</feature>
<feature type="transmembrane region" description="Helical" evidence="6">
    <location>
        <begin position="9"/>
        <end position="30"/>
    </location>
</feature>
<dbReference type="RefSeq" id="WP_248942453.1">
    <property type="nucleotide sequence ID" value="NZ_JAKIKS010000124.1"/>
</dbReference>
<keyword evidence="9" id="KW-1185">Reference proteome</keyword>